<dbReference type="SUPFAM" id="SSF55846">
    <property type="entry name" value="N-acetylmuramoyl-L-alanine amidase-like"/>
    <property type="match status" value="1"/>
</dbReference>
<dbReference type="InterPro" id="IPR006311">
    <property type="entry name" value="TAT_signal"/>
</dbReference>
<comment type="caution">
    <text evidence="3">The sequence shown here is derived from an EMBL/GenBank/DDBJ whole genome shotgun (WGS) entry which is preliminary data.</text>
</comment>
<comment type="similarity">
    <text evidence="1">Belongs to the N-acetylmuramoyl-L-alanine amidase 2 family.</text>
</comment>
<dbReference type="RefSeq" id="WP_033529543.1">
    <property type="nucleotide sequence ID" value="NZ_JAVRFJ010000015.1"/>
</dbReference>
<evidence type="ECO:0000313" key="3">
    <source>
        <dbReference type="EMBL" id="MDT0569455.1"/>
    </source>
</evidence>
<dbReference type="PANTHER" id="PTHR11022">
    <property type="entry name" value="PEPTIDOGLYCAN RECOGNITION PROTEIN"/>
    <property type="match status" value="1"/>
</dbReference>
<dbReference type="Gene3D" id="3.40.80.10">
    <property type="entry name" value="Peptidoglycan recognition protein-like"/>
    <property type="match status" value="1"/>
</dbReference>
<evidence type="ECO:0000259" key="2">
    <source>
        <dbReference type="SMART" id="SM00701"/>
    </source>
</evidence>
<accession>A0ABU2YYQ6</accession>
<evidence type="ECO:0000256" key="1">
    <source>
        <dbReference type="ARBA" id="ARBA00007553"/>
    </source>
</evidence>
<sequence>MHAKHTTSSHPSDSSGALPRRALLGALGAVAVTGAVSRPAAAAGSAIASSRSASASAAYVLLSRQAWGADESLRFGPDGSETWPPDYHPVQTLSVHHTGSANGEANPAARVRTIYRDQTVGQDWGDIGYHYLIDAAGLVYEGRWSGTDGDPAHNAAGRLVTAAHIATYNSGNVGIALLGTFTTSAPTSAARGALVQLLAELATRHSIDPLQQKVGYVNPVNGATWSGPAISGHRDWAATACPGGVLHAQLPAIRADVAALMG</sequence>
<dbReference type="PROSITE" id="PS51318">
    <property type="entry name" value="TAT"/>
    <property type="match status" value="1"/>
</dbReference>
<dbReference type="EMBL" id="JAVRFJ010000015">
    <property type="protein sequence ID" value="MDT0569455.1"/>
    <property type="molecule type" value="Genomic_DNA"/>
</dbReference>
<protein>
    <submittedName>
        <fullName evidence="3">Peptidoglycan recognition family protein</fullName>
    </submittedName>
</protein>
<name>A0ABU2YYQ6_9ACTN</name>
<gene>
    <name evidence="3" type="ORF">RM704_18580</name>
</gene>
<dbReference type="Proteomes" id="UP001180737">
    <property type="component" value="Unassembled WGS sequence"/>
</dbReference>
<dbReference type="PANTHER" id="PTHR11022:SF41">
    <property type="entry name" value="PEPTIDOGLYCAN-RECOGNITION PROTEIN LC-RELATED"/>
    <property type="match status" value="1"/>
</dbReference>
<evidence type="ECO:0000313" key="4">
    <source>
        <dbReference type="Proteomes" id="UP001180737"/>
    </source>
</evidence>
<keyword evidence="4" id="KW-1185">Reference proteome</keyword>
<feature type="domain" description="Peptidoglycan recognition protein family" evidence="2">
    <location>
        <begin position="59"/>
        <end position="221"/>
    </location>
</feature>
<dbReference type="CDD" id="cd06583">
    <property type="entry name" value="PGRP"/>
    <property type="match status" value="1"/>
</dbReference>
<dbReference type="InterPro" id="IPR002502">
    <property type="entry name" value="Amidase_domain"/>
</dbReference>
<reference evidence="3" key="1">
    <citation type="submission" date="2024-05" db="EMBL/GenBank/DDBJ databases">
        <title>30 novel species of actinomycetes from the DSMZ collection.</title>
        <authorList>
            <person name="Nouioui I."/>
        </authorList>
    </citation>
    <scope>NUCLEOTIDE SEQUENCE</scope>
    <source>
        <strain evidence="3">DSM 3412</strain>
    </source>
</reference>
<dbReference type="Pfam" id="PF01510">
    <property type="entry name" value="Amidase_2"/>
    <property type="match status" value="1"/>
</dbReference>
<dbReference type="InterPro" id="IPR015510">
    <property type="entry name" value="PGRP"/>
</dbReference>
<dbReference type="SMART" id="SM00701">
    <property type="entry name" value="PGRP"/>
    <property type="match status" value="1"/>
</dbReference>
<organism evidence="3 4">
    <name type="scientific">Streptomyces gottesmaniae</name>
    <dbReference type="NCBI Taxonomy" id="3075518"/>
    <lineage>
        <taxon>Bacteria</taxon>
        <taxon>Bacillati</taxon>
        <taxon>Actinomycetota</taxon>
        <taxon>Actinomycetes</taxon>
        <taxon>Kitasatosporales</taxon>
        <taxon>Streptomycetaceae</taxon>
        <taxon>Streptomyces</taxon>
    </lineage>
</organism>
<proteinExistence type="inferred from homology"/>
<dbReference type="InterPro" id="IPR036505">
    <property type="entry name" value="Amidase/PGRP_sf"/>
</dbReference>
<dbReference type="InterPro" id="IPR006619">
    <property type="entry name" value="PGRP_domain_met/bac"/>
</dbReference>